<evidence type="ECO:0000313" key="2">
    <source>
        <dbReference type="Proteomes" id="UP001501758"/>
    </source>
</evidence>
<dbReference type="RefSeq" id="WP_343912327.1">
    <property type="nucleotide sequence ID" value="NZ_BAAAGE010000002.1"/>
</dbReference>
<dbReference type="Proteomes" id="UP001501758">
    <property type="component" value="Unassembled WGS sequence"/>
</dbReference>
<accession>A0ABP3U2U6</accession>
<organism evidence="1 2">
    <name type="scientific">Aquimarina litoralis</name>
    <dbReference type="NCBI Taxonomy" id="584605"/>
    <lineage>
        <taxon>Bacteria</taxon>
        <taxon>Pseudomonadati</taxon>
        <taxon>Bacteroidota</taxon>
        <taxon>Flavobacteriia</taxon>
        <taxon>Flavobacteriales</taxon>
        <taxon>Flavobacteriaceae</taxon>
        <taxon>Aquimarina</taxon>
    </lineage>
</organism>
<sequence length="105" mass="12315">MRFFCVILSIFIVGLTIKPCEDAFEINEDGKFSFYGDHDHSHDDEDSCSELCICLCCGVTITYELQKQYVLEIKPEIISKDDFTIQPQYIYHFLSDIWQPPRFMS</sequence>
<protein>
    <recommendedName>
        <fullName evidence="3">DUF2946 domain-containing protein</fullName>
    </recommendedName>
</protein>
<gene>
    <name evidence="1" type="ORF">GCM10009430_21640</name>
</gene>
<proteinExistence type="predicted"/>
<evidence type="ECO:0000313" key="1">
    <source>
        <dbReference type="EMBL" id="GAA0720934.1"/>
    </source>
</evidence>
<evidence type="ECO:0008006" key="3">
    <source>
        <dbReference type="Google" id="ProtNLM"/>
    </source>
</evidence>
<dbReference type="InterPro" id="IPR046601">
    <property type="entry name" value="DUF6660"/>
</dbReference>
<dbReference type="EMBL" id="BAAAGE010000002">
    <property type="protein sequence ID" value="GAA0720934.1"/>
    <property type="molecule type" value="Genomic_DNA"/>
</dbReference>
<keyword evidence="2" id="KW-1185">Reference proteome</keyword>
<dbReference type="Pfam" id="PF20365">
    <property type="entry name" value="DUF6660"/>
    <property type="match status" value="1"/>
</dbReference>
<name>A0ABP3U2U6_9FLAO</name>
<comment type="caution">
    <text evidence="1">The sequence shown here is derived from an EMBL/GenBank/DDBJ whole genome shotgun (WGS) entry which is preliminary data.</text>
</comment>
<reference evidence="2" key="1">
    <citation type="journal article" date="2019" name="Int. J. Syst. Evol. Microbiol.">
        <title>The Global Catalogue of Microorganisms (GCM) 10K type strain sequencing project: providing services to taxonomists for standard genome sequencing and annotation.</title>
        <authorList>
            <consortium name="The Broad Institute Genomics Platform"/>
            <consortium name="The Broad Institute Genome Sequencing Center for Infectious Disease"/>
            <person name="Wu L."/>
            <person name="Ma J."/>
        </authorList>
    </citation>
    <scope>NUCLEOTIDE SEQUENCE [LARGE SCALE GENOMIC DNA]</scope>
    <source>
        <strain evidence="2">JCM 15974</strain>
    </source>
</reference>